<dbReference type="EMBL" id="JBHSXX010000001">
    <property type="protein sequence ID" value="MFC6865765.1"/>
    <property type="molecule type" value="Genomic_DNA"/>
</dbReference>
<accession>A0ABW2BS14</accession>
<dbReference type="Pfam" id="PF13649">
    <property type="entry name" value="Methyltransf_25"/>
    <property type="match status" value="1"/>
</dbReference>
<proteinExistence type="predicted"/>
<dbReference type="RefSeq" id="WP_345403509.1">
    <property type="nucleotide sequence ID" value="NZ_BAABLA010000115.1"/>
</dbReference>
<feature type="compositionally biased region" description="Polar residues" evidence="1">
    <location>
        <begin position="165"/>
        <end position="177"/>
    </location>
</feature>
<organism evidence="3 4">
    <name type="scientific">Haloechinothrix salitolerans</name>
    <dbReference type="NCBI Taxonomy" id="926830"/>
    <lineage>
        <taxon>Bacteria</taxon>
        <taxon>Bacillati</taxon>
        <taxon>Actinomycetota</taxon>
        <taxon>Actinomycetes</taxon>
        <taxon>Pseudonocardiales</taxon>
        <taxon>Pseudonocardiaceae</taxon>
        <taxon>Haloechinothrix</taxon>
    </lineage>
</organism>
<dbReference type="Proteomes" id="UP001596337">
    <property type="component" value="Unassembled WGS sequence"/>
</dbReference>
<dbReference type="SUPFAM" id="SSF53335">
    <property type="entry name" value="S-adenosyl-L-methionine-dependent methyltransferases"/>
    <property type="match status" value="1"/>
</dbReference>
<dbReference type="CDD" id="cd02440">
    <property type="entry name" value="AdoMet_MTases"/>
    <property type="match status" value="1"/>
</dbReference>
<evidence type="ECO:0000256" key="1">
    <source>
        <dbReference type="SAM" id="MobiDB-lite"/>
    </source>
</evidence>
<dbReference type="GO" id="GO:0032259">
    <property type="term" value="P:methylation"/>
    <property type="evidence" value="ECO:0007669"/>
    <property type="project" value="UniProtKB-KW"/>
</dbReference>
<dbReference type="Gene3D" id="3.40.50.150">
    <property type="entry name" value="Vaccinia Virus protein VP39"/>
    <property type="match status" value="1"/>
</dbReference>
<reference evidence="4" key="1">
    <citation type="journal article" date="2019" name="Int. J. Syst. Evol. Microbiol.">
        <title>The Global Catalogue of Microorganisms (GCM) 10K type strain sequencing project: providing services to taxonomists for standard genome sequencing and annotation.</title>
        <authorList>
            <consortium name="The Broad Institute Genomics Platform"/>
            <consortium name="The Broad Institute Genome Sequencing Center for Infectious Disease"/>
            <person name="Wu L."/>
            <person name="Ma J."/>
        </authorList>
    </citation>
    <scope>NUCLEOTIDE SEQUENCE [LARGE SCALE GENOMIC DNA]</scope>
    <source>
        <strain evidence="4">KCTC 32255</strain>
    </source>
</reference>
<keyword evidence="3" id="KW-0489">Methyltransferase</keyword>
<evidence type="ECO:0000259" key="2">
    <source>
        <dbReference type="Pfam" id="PF13649"/>
    </source>
</evidence>
<keyword evidence="4" id="KW-1185">Reference proteome</keyword>
<dbReference type="InterPro" id="IPR029063">
    <property type="entry name" value="SAM-dependent_MTases_sf"/>
</dbReference>
<sequence>MRLDSEHPDRLRWNARYETMSPDFVAHPFAAEALRAGIPDGRVLEIACGRSGTALTFAETGHDVVAVDVSDLALDQLAQEASRRGVRVECVHADARTYLPAGEFALVVAIRYWEPDVFARACQMITPDGLLQWEALADPDGGRFHVKPGELSARLPEGFQVLSEETTTTGRHQTSRLTARRVTPTAR</sequence>
<evidence type="ECO:0000313" key="4">
    <source>
        <dbReference type="Proteomes" id="UP001596337"/>
    </source>
</evidence>
<dbReference type="GO" id="GO:0008168">
    <property type="term" value="F:methyltransferase activity"/>
    <property type="evidence" value="ECO:0007669"/>
    <property type="project" value="UniProtKB-KW"/>
</dbReference>
<name>A0ABW2BS14_9PSEU</name>
<comment type="caution">
    <text evidence="3">The sequence shown here is derived from an EMBL/GenBank/DDBJ whole genome shotgun (WGS) entry which is preliminary data.</text>
</comment>
<gene>
    <name evidence="3" type="ORF">ACFQGD_01255</name>
</gene>
<evidence type="ECO:0000313" key="3">
    <source>
        <dbReference type="EMBL" id="MFC6865765.1"/>
    </source>
</evidence>
<protein>
    <submittedName>
        <fullName evidence="3">SAM-dependent methyltransferase</fullName>
        <ecNumber evidence="3">2.1.1.-</ecNumber>
    </submittedName>
</protein>
<feature type="domain" description="Methyltransferase" evidence="2">
    <location>
        <begin position="43"/>
        <end position="129"/>
    </location>
</feature>
<dbReference type="InterPro" id="IPR041698">
    <property type="entry name" value="Methyltransf_25"/>
</dbReference>
<keyword evidence="3" id="KW-0808">Transferase</keyword>
<feature type="region of interest" description="Disordered" evidence="1">
    <location>
        <begin position="165"/>
        <end position="187"/>
    </location>
</feature>
<dbReference type="EC" id="2.1.1.-" evidence="3"/>